<dbReference type="CDD" id="cd01722">
    <property type="entry name" value="Sm_F"/>
    <property type="match status" value="1"/>
</dbReference>
<dbReference type="Gene3D" id="2.30.30.100">
    <property type="match status" value="1"/>
</dbReference>
<feature type="domain" description="Sm" evidence="11">
    <location>
        <begin position="8"/>
        <end position="81"/>
    </location>
</feature>
<gene>
    <name evidence="12" type="ORF">BZA70DRAFT_278263</name>
</gene>
<evidence type="ECO:0000256" key="8">
    <source>
        <dbReference type="ARBA" id="ARBA00023274"/>
    </source>
</evidence>
<dbReference type="SUPFAM" id="SSF50182">
    <property type="entry name" value="Sm-like ribonucleoproteins"/>
    <property type="match status" value="1"/>
</dbReference>
<keyword evidence="7 10" id="KW-0539">Nucleus</keyword>
<dbReference type="Proteomes" id="UP001498771">
    <property type="component" value="Unassembled WGS sequence"/>
</dbReference>
<dbReference type="InterPro" id="IPR047575">
    <property type="entry name" value="Sm"/>
</dbReference>
<comment type="subcellular location">
    <subcellularLocation>
        <location evidence="1 10">Nucleus</location>
    </subcellularLocation>
</comment>
<keyword evidence="13" id="KW-1185">Reference proteome</keyword>
<dbReference type="EMBL" id="JBBJBU010000005">
    <property type="protein sequence ID" value="KAK7205493.1"/>
    <property type="molecule type" value="Genomic_DNA"/>
</dbReference>
<protein>
    <recommendedName>
        <fullName evidence="9">Sm protein F</fullName>
    </recommendedName>
</protein>
<evidence type="ECO:0000256" key="6">
    <source>
        <dbReference type="ARBA" id="ARBA00023187"/>
    </source>
</evidence>
<organism evidence="12 13">
    <name type="scientific">Myxozyma melibiosi</name>
    <dbReference type="NCBI Taxonomy" id="54550"/>
    <lineage>
        <taxon>Eukaryota</taxon>
        <taxon>Fungi</taxon>
        <taxon>Dikarya</taxon>
        <taxon>Ascomycota</taxon>
        <taxon>Saccharomycotina</taxon>
        <taxon>Lipomycetes</taxon>
        <taxon>Lipomycetales</taxon>
        <taxon>Lipomycetaceae</taxon>
        <taxon>Myxozyma</taxon>
    </lineage>
</organism>
<evidence type="ECO:0000256" key="4">
    <source>
        <dbReference type="ARBA" id="ARBA00022728"/>
    </source>
</evidence>
<dbReference type="InterPro" id="IPR016487">
    <property type="entry name" value="Lsm6/sSmF"/>
</dbReference>
<evidence type="ECO:0000256" key="9">
    <source>
        <dbReference type="ARBA" id="ARBA00030144"/>
    </source>
</evidence>
<keyword evidence="8 10" id="KW-0687">Ribonucleoprotein</keyword>
<evidence type="ECO:0000313" key="13">
    <source>
        <dbReference type="Proteomes" id="UP001498771"/>
    </source>
</evidence>
<dbReference type="PANTHER" id="PTHR11021">
    <property type="entry name" value="SMALL NUCLEAR RIBONUCLEOPROTEIN F SNRNP-F"/>
    <property type="match status" value="1"/>
</dbReference>
<evidence type="ECO:0000256" key="5">
    <source>
        <dbReference type="ARBA" id="ARBA00022884"/>
    </source>
</evidence>
<sequence length="90" mass="10005">MSGFAPINPKPFLQDLTGKEVVVRLKWGKTEYKGILISVDSYMNLQLDNAVEFVDGENKGSLGEIMVRCNNVLWVNDAGSLEGDEPMKDE</sequence>
<evidence type="ECO:0000259" key="11">
    <source>
        <dbReference type="PROSITE" id="PS52002"/>
    </source>
</evidence>
<dbReference type="Pfam" id="PF01423">
    <property type="entry name" value="LSM"/>
    <property type="match status" value="1"/>
</dbReference>
<evidence type="ECO:0000313" key="12">
    <source>
        <dbReference type="EMBL" id="KAK7205493.1"/>
    </source>
</evidence>
<comment type="caution">
    <text evidence="12">The sequence shown here is derived from an EMBL/GenBank/DDBJ whole genome shotgun (WGS) entry which is preliminary data.</text>
</comment>
<evidence type="ECO:0000256" key="7">
    <source>
        <dbReference type="ARBA" id="ARBA00023242"/>
    </source>
</evidence>
<dbReference type="GeneID" id="90038083"/>
<reference evidence="12 13" key="1">
    <citation type="submission" date="2024-03" db="EMBL/GenBank/DDBJ databases">
        <title>Genome-scale model development and genomic sequencing of the oleaginous clade Lipomyces.</title>
        <authorList>
            <consortium name="Lawrence Berkeley National Laboratory"/>
            <person name="Czajka J.J."/>
            <person name="Han Y."/>
            <person name="Kim J."/>
            <person name="Mondo S.J."/>
            <person name="Hofstad B.A."/>
            <person name="Robles A."/>
            <person name="Haridas S."/>
            <person name="Riley R."/>
            <person name="LaButti K."/>
            <person name="Pangilinan J."/>
            <person name="Andreopoulos W."/>
            <person name="Lipzen A."/>
            <person name="Yan J."/>
            <person name="Wang M."/>
            <person name="Ng V."/>
            <person name="Grigoriev I.V."/>
            <person name="Spatafora J.W."/>
            <person name="Magnuson J.K."/>
            <person name="Baker S.E."/>
            <person name="Pomraning K.R."/>
        </authorList>
    </citation>
    <scope>NUCLEOTIDE SEQUENCE [LARGE SCALE GENOMIC DNA]</scope>
    <source>
        <strain evidence="12 13">Phaff 52-87</strain>
    </source>
</reference>
<comment type="similarity">
    <text evidence="2 10">Belongs to the snRNP Sm proteins family. SmF/LSm6 subfamily.</text>
</comment>
<evidence type="ECO:0000256" key="2">
    <source>
        <dbReference type="ARBA" id="ARBA00007927"/>
    </source>
</evidence>
<dbReference type="PROSITE" id="PS52002">
    <property type="entry name" value="SM"/>
    <property type="match status" value="1"/>
</dbReference>
<proteinExistence type="inferred from homology"/>
<evidence type="ECO:0000256" key="1">
    <source>
        <dbReference type="ARBA" id="ARBA00004123"/>
    </source>
</evidence>
<dbReference type="InterPro" id="IPR010920">
    <property type="entry name" value="LSM_dom_sf"/>
</dbReference>
<keyword evidence="3 10" id="KW-0507">mRNA processing</keyword>
<evidence type="ECO:0000256" key="3">
    <source>
        <dbReference type="ARBA" id="ARBA00022664"/>
    </source>
</evidence>
<evidence type="ECO:0000256" key="10">
    <source>
        <dbReference type="PIRNR" id="PIRNR006609"/>
    </source>
</evidence>
<keyword evidence="6 10" id="KW-0508">mRNA splicing</keyword>
<dbReference type="PIRSF" id="PIRSF006609">
    <property type="entry name" value="snRNP_SmF"/>
    <property type="match status" value="1"/>
</dbReference>
<dbReference type="PANTHER" id="PTHR11021:SF0">
    <property type="entry name" value="SMALL NUCLEAR RIBONUCLEOPROTEIN F"/>
    <property type="match status" value="1"/>
</dbReference>
<dbReference type="InterPro" id="IPR034100">
    <property type="entry name" value="Sm_F"/>
</dbReference>
<keyword evidence="5 10" id="KW-0694">RNA-binding</keyword>
<dbReference type="SMART" id="SM00651">
    <property type="entry name" value="Sm"/>
    <property type="match status" value="1"/>
</dbReference>
<dbReference type="InterPro" id="IPR001163">
    <property type="entry name" value="Sm_dom_euk/arc"/>
</dbReference>
<keyword evidence="4 10" id="KW-0747">Spliceosome</keyword>
<accession>A0ABR1F6L7</accession>
<name>A0ABR1F6L7_9ASCO</name>
<dbReference type="RefSeq" id="XP_064768526.1">
    <property type="nucleotide sequence ID" value="XM_064912571.1"/>
</dbReference>